<dbReference type="AlphaFoldDB" id="A0A8S2HKL1"/>
<dbReference type="Proteomes" id="UP000677228">
    <property type="component" value="Unassembled WGS sequence"/>
</dbReference>
<comment type="caution">
    <text evidence="2">The sequence shown here is derived from an EMBL/GenBank/DDBJ whole genome shotgun (WGS) entry which is preliminary data.</text>
</comment>
<dbReference type="EMBL" id="CAJNOK010002621">
    <property type="protein sequence ID" value="CAF0868063.1"/>
    <property type="molecule type" value="Genomic_DNA"/>
</dbReference>
<proteinExistence type="predicted"/>
<sequence length="83" mass="9826">MNVHTAKKPTISSSFYDSYTNKPVKWYEIVDAYRQYTETYLPIRLDNYPQTLLKNLKGFFSSTEKTEVIDDINPVNEIQQTRK</sequence>
<reference evidence="2" key="1">
    <citation type="submission" date="2021-02" db="EMBL/GenBank/DDBJ databases">
        <authorList>
            <person name="Nowell W R."/>
        </authorList>
    </citation>
    <scope>NUCLEOTIDE SEQUENCE</scope>
</reference>
<organism evidence="2 3">
    <name type="scientific">Didymodactylos carnosus</name>
    <dbReference type="NCBI Taxonomy" id="1234261"/>
    <lineage>
        <taxon>Eukaryota</taxon>
        <taxon>Metazoa</taxon>
        <taxon>Spiralia</taxon>
        <taxon>Gnathifera</taxon>
        <taxon>Rotifera</taxon>
        <taxon>Eurotatoria</taxon>
        <taxon>Bdelloidea</taxon>
        <taxon>Philodinida</taxon>
        <taxon>Philodinidae</taxon>
        <taxon>Didymodactylos</taxon>
    </lineage>
</organism>
<accession>A0A8S2HKL1</accession>
<protein>
    <submittedName>
        <fullName evidence="2">Uncharacterized protein</fullName>
    </submittedName>
</protein>
<dbReference type="Proteomes" id="UP000682733">
    <property type="component" value="Unassembled WGS sequence"/>
</dbReference>
<dbReference type="EMBL" id="CAJOBA010002622">
    <property type="protein sequence ID" value="CAF3652864.1"/>
    <property type="molecule type" value="Genomic_DNA"/>
</dbReference>
<evidence type="ECO:0000313" key="2">
    <source>
        <dbReference type="EMBL" id="CAF3652864.1"/>
    </source>
</evidence>
<gene>
    <name evidence="1" type="ORF">OVA965_LOCUS7983</name>
    <name evidence="2" type="ORF">TMI583_LOCUS7979</name>
</gene>
<name>A0A8S2HKL1_9BILA</name>
<evidence type="ECO:0000313" key="3">
    <source>
        <dbReference type="Proteomes" id="UP000682733"/>
    </source>
</evidence>
<evidence type="ECO:0000313" key="1">
    <source>
        <dbReference type="EMBL" id="CAF0868063.1"/>
    </source>
</evidence>